<dbReference type="AlphaFoldDB" id="A0A816V2M5"/>
<organism evidence="1">
    <name type="scientific">Brassica napus</name>
    <name type="common">Rape</name>
    <dbReference type="NCBI Taxonomy" id="3708"/>
    <lineage>
        <taxon>Eukaryota</taxon>
        <taxon>Viridiplantae</taxon>
        <taxon>Streptophyta</taxon>
        <taxon>Embryophyta</taxon>
        <taxon>Tracheophyta</taxon>
        <taxon>Spermatophyta</taxon>
        <taxon>Magnoliopsida</taxon>
        <taxon>eudicotyledons</taxon>
        <taxon>Gunneridae</taxon>
        <taxon>Pentapetalae</taxon>
        <taxon>rosids</taxon>
        <taxon>malvids</taxon>
        <taxon>Brassicales</taxon>
        <taxon>Brassicaceae</taxon>
        <taxon>Brassiceae</taxon>
        <taxon>Brassica</taxon>
    </lineage>
</organism>
<gene>
    <name evidence="1" type="ORF">DARMORV10_A03P14620.1</name>
</gene>
<dbReference type="Proteomes" id="UP001295469">
    <property type="component" value="Chromosome A03"/>
</dbReference>
<protein>
    <submittedName>
        <fullName evidence="1">(rape) hypothetical protein</fullName>
    </submittedName>
</protein>
<sequence>DLTIQGVTFLGYPGGVRVFLQTINRMIHVDLNNKSHKKNLQQKTRAKVCGCKIFRWEDNVKDLFKGCEADLTD</sequence>
<dbReference type="EMBL" id="HG994357">
    <property type="protein sequence ID" value="CAF2121681.1"/>
    <property type="molecule type" value="Genomic_DNA"/>
</dbReference>
<accession>A0A816V2M5</accession>
<name>A0A816V2M5_BRANA</name>
<reference evidence="1" key="1">
    <citation type="submission" date="2021-01" db="EMBL/GenBank/DDBJ databases">
        <authorList>
            <consortium name="Genoscope - CEA"/>
            <person name="William W."/>
        </authorList>
    </citation>
    <scope>NUCLEOTIDE SEQUENCE</scope>
</reference>
<evidence type="ECO:0000313" key="1">
    <source>
        <dbReference type="EMBL" id="CAF2121681.1"/>
    </source>
</evidence>
<feature type="non-terminal residue" evidence="1">
    <location>
        <position position="1"/>
    </location>
</feature>
<proteinExistence type="predicted"/>